<dbReference type="EMBL" id="MU001507">
    <property type="protein sequence ID" value="KAF2440235.1"/>
    <property type="molecule type" value="Genomic_DNA"/>
</dbReference>
<feature type="region of interest" description="Disordered" evidence="1">
    <location>
        <begin position="65"/>
        <end position="84"/>
    </location>
</feature>
<gene>
    <name evidence="2" type="ORF">P171DRAFT_435069</name>
</gene>
<dbReference type="Proteomes" id="UP000799764">
    <property type="component" value="Unassembled WGS sequence"/>
</dbReference>
<evidence type="ECO:0000313" key="2">
    <source>
        <dbReference type="EMBL" id="KAF2440235.1"/>
    </source>
</evidence>
<keyword evidence="3" id="KW-1185">Reference proteome</keyword>
<feature type="region of interest" description="Disordered" evidence="1">
    <location>
        <begin position="210"/>
        <end position="230"/>
    </location>
</feature>
<proteinExistence type="predicted"/>
<protein>
    <submittedName>
        <fullName evidence="2">Uncharacterized protein</fullName>
    </submittedName>
</protein>
<accession>A0A9P4PA56</accession>
<feature type="compositionally biased region" description="Basic and acidic residues" evidence="1">
    <location>
        <begin position="210"/>
        <end position="226"/>
    </location>
</feature>
<feature type="region of interest" description="Disordered" evidence="1">
    <location>
        <begin position="1"/>
        <end position="20"/>
    </location>
</feature>
<name>A0A9P4PA56_9PLEO</name>
<evidence type="ECO:0000313" key="3">
    <source>
        <dbReference type="Proteomes" id="UP000799764"/>
    </source>
</evidence>
<dbReference type="OrthoDB" id="3794876at2759"/>
<dbReference type="AlphaFoldDB" id="A0A9P4PA56"/>
<organism evidence="2 3">
    <name type="scientific">Karstenula rhodostoma CBS 690.94</name>
    <dbReference type="NCBI Taxonomy" id="1392251"/>
    <lineage>
        <taxon>Eukaryota</taxon>
        <taxon>Fungi</taxon>
        <taxon>Dikarya</taxon>
        <taxon>Ascomycota</taxon>
        <taxon>Pezizomycotina</taxon>
        <taxon>Dothideomycetes</taxon>
        <taxon>Pleosporomycetidae</taxon>
        <taxon>Pleosporales</taxon>
        <taxon>Massarineae</taxon>
        <taxon>Didymosphaeriaceae</taxon>
        <taxon>Karstenula</taxon>
    </lineage>
</organism>
<comment type="caution">
    <text evidence="2">The sequence shown here is derived from an EMBL/GenBank/DDBJ whole genome shotgun (WGS) entry which is preliminary data.</text>
</comment>
<reference evidence="2" key="1">
    <citation type="journal article" date="2020" name="Stud. Mycol.">
        <title>101 Dothideomycetes genomes: a test case for predicting lifestyles and emergence of pathogens.</title>
        <authorList>
            <person name="Haridas S."/>
            <person name="Albert R."/>
            <person name="Binder M."/>
            <person name="Bloem J."/>
            <person name="Labutti K."/>
            <person name="Salamov A."/>
            <person name="Andreopoulos B."/>
            <person name="Baker S."/>
            <person name="Barry K."/>
            <person name="Bills G."/>
            <person name="Bluhm B."/>
            <person name="Cannon C."/>
            <person name="Castanera R."/>
            <person name="Culley D."/>
            <person name="Daum C."/>
            <person name="Ezra D."/>
            <person name="Gonzalez J."/>
            <person name="Henrissat B."/>
            <person name="Kuo A."/>
            <person name="Liang C."/>
            <person name="Lipzen A."/>
            <person name="Lutzoni F."/>
            <person name="Magnuson J."/>
            <person name="Mondo S."/>
            <person name="Nolan M."/>
            <person name="Ohm R."/>
            <person name="Pangilinan J."/>
            <person name="Park H.-J."/>
            <person name="Ramirez L."/>
            <person name="Alfaro M."/>
            <person name="Sun H."/>
            <person name="Tritt A."/>
            <person name="Yoshinaga Y."/>
            <person name="Zwiers L.-H."/>
            <person name="Turgeon B."/>
            <person name="Goodwin S."/>
            <person name="Spatafora J."/>
            <person name="Crous P."/>
            <person name="Grigoriev I."/>
        </authorList>
    </citation>
    <scope>NUCLEOTIDE SEQUENCE</scope>
    <source>
        <strain evidence="2">CBS 690.94</strain>
    </source>
</reference>
<sequence length="287" mass="32048">MPKHTHPNPTPALHSHPSSRRSLCDYIDNEVVNFRYHYNDDDMEYYRDEHEHSHTCCPVHRANGSVTRASSSTSSPKPTTQLTPSDIAKCTVAGSFLSSYPTTPLSPTEREEIEAFIPATILKLPTMFRPRALHAWLEYAHLQGEIGWRGMSRKKKKKKGNKSNVEVMPWDKGVGGWSGSFPSDAMEVVKIGGWEDGSGGKGVYVHVPSHREEGKRKASTEGKQEEGEGYLDMNDGHVLARDWACGKEGTVKLVYEGKEGDENADAGKQRKGSLFHKMVHVLKRVFS</sequence>
<evidence type="ECO:0000256" key="1">
    <source>
        <dbReference type="SAM" id="MobiDB-lite"/>
    </source>
</evidence>